<evidence type="ECO:0000313" key="2">
    <source>
        <dbReference type="Proteomes" id="UP001189429"/>
    </source>
</evidence>
<dbReference type="Gene3D" id="1.10.472.10">
    <property type="entry name" value="Cyclin-like"/>
    <property type="match status" value="1"/>
</dbReference>
<organism evidence="1 2">
    <name type="scientific">Prorocentrum cordatum</name>
    <dbReference type="NCBI Taxonomy" id="2364126"/>
    <lineage>
        <taxon>Eukaryota</taxon>
        <taxon>Sar</taxon>
        <taxon>Alveolata</taxon>
        <taxon>Dinophyceae</taxon>
        <taxon>Prorocentrales</taxon>
        <taxon>Prorocentraceae</taxon>
        <taxon>Prorocentrum</taxon>
    </lineage>
</organism>
<proteinExistence type="predicted"/>
<dbReference type="InterPro" id="IPR036915">
    <property type="entry name" value="Cyclin-like_sf"/>
</dbReference>
<evidence type="ECO:0000313" key="1">
    <source>
        <dbReference type="EMBL" id="CAK0841920.1"/>
    </source>
</evidence>
<gene>
    <name evidence="1" type="ORF">PCOR1329_LOCUS36984</name>
</gene>
<dbReference type="PANTHER" id="PTHR22896:SF0">
    <property type="entry name" value="CYCLIN N-TERMINAL DOMAIN-CONTAINING PROTEIN"/>
    <property type="match status" value="1"/>
</dbReference>
<dbReference type="Proteomes" id="UP001189429">
    <property type="component" value="Unassembled WGS sequence"/>
</dbReference>
<dbReference type="SUPFAM" id="SSF47954">
    <property type="entry name" value="Cyclin-like"/>
    <property type="match status" value="1"/>
</dbReference>
<dbReference type="PANTHER" id="PTHR22896">
    <property type="entry name" value="CDK5 AND ABL1 ENZYME SUBSTRATE 1"/>
    <property type="match status" value="1"/>
</dbReference>
<dbReference type="EMBL" id="CAUYUJ010014493">
    <property type="protein sequence ID" value="CAK0841920.1"/>
    <property type="molecule type" value="Genomic_DNA"/>
</dbReference>
<sequence length="200" mass="22843">MREIAATVDELDISTVATAWVYFEKLVLGDFVRKANRKLLAGASLILAFKFNQPSWGSRDKETSEAALLKKLADRIRKLDRKDQLDQAALRNAEVRVFVWLEFSLHLQRAEVLPHLHRMLKDNGETLEHYYGAETTRIVNDEWRLLSGLDDTDGGERGARKPWHKSPLQSPLLGAWLPPARVPERIHLEPHPPRDRLASG</sequence>
<comment type="caution">
    <text evidence="1">The sequence shown here is derived from an EMBL/GenBank/DDBJ whole genome shotgun (WGS) entry which is preliminary data.</text>
</comment>
<reference evidence="1" key="1">
    <citation type="submission" date="2023-10" db="EMBL/GenBank/DDBJ databases">
        <authorList>
            <person name="Chen Y."/>
            <person name="Shah S."/>
            <person name="Dougan E. K."/>
            <person name="Thang M."/>
            <person name="Chan C."/>
        </authorList>
    </citation>
    <scope>NUCLEOTIDE SEQUENCE [LARGE SCALE GENOMIC DNA]</scope>
</reference>
<keyword evidence="2" id="KW-1185">Reference proteome</keyword>
<name>A0ABN9TB92_9DINO</name>
<accession>A0ABN9TB92</accession>
<evidence type="ECO:0008006" key="3">
    <source>
        <dbReference type="Google" id="ProtNLM"/>
    </source>
</evidence>
<protein>
    <recommendedName>
        <fullName evidence="3">Cyclin N-terminal domain-containing protein</fullName>
    </recommendedName>
</protein>
<dbReference type="InterPro" id="IPR012388">
    <property type="entry name" value="CABLES1/2"/>
</dbReference>